<evidence type="ECO:0000313" key="3">
    <source>
        <dbReference type="Proteomes" id="UP000653343"/>
    </source>
</evidence>
<accession>A0ABQ2XZD6</accession>
<evidence type="ECO:0000313" key="2">
    <source>
        <dbReference type="EMBL" id="GGX40326.1"/>
    </source>
</evidence>
<dbReference type="Proteomes" id="UP000653343">
    <property type="component" value="Unassembled WGS sequence"/>
</dbReference>
<keyword evidence="3" id="KW-1185">Reference proteome</keyword>
<name>A0ABQ2XZD6_9BURK</name>
<dbReference type="InterPro" id="IPR019401">
    <property type="entry name" value="Znf_CHCC"/>
</dbReference>
<proteinExistence type="predicted"/>
<dbReference type="Pfam" id="PF10276">
    <property type="entry name" value="zf-CHCC"/>
    <property type="match status" value="1"/>
</dbReference>
<organism evidence="2 3">
    <name type="scientific">Undibacterium squillarum</name>
    <dbReference type="NCBI Taxonomy" id="1131567"/>
    <lineage>
        <taxon>Bacteria</taxon>
        <taxon>Pseudomonadati</taxon>
        <taxon>Pseudomonadota</taxon>
        <taxon>Betaproteobacteria</taxon>
        <taxon>Burkholderiales</taxon>
        <taxon>Oxalobacteraceae</taxon>
        <taxon>Undibacterium</taxon>
    </lineage>
</organism>
<comment type="caution">
    <text evidence="2">The sequence shown here is derived from an EMBL/GenBank/DDBJ whole genome shotgun (WGS) entry which is preliminary data.</text>
</comment>
<feature type="domain" description="Zinc finger CHCC-type" evidence="1">
    <location>
        <begin position="47"/>
        <end position="80"/>
    </location>
</feature>
<dbReference type="Gene3D" id="2.60.260.40">
    <property type="entry name" value="q5lls5 like domains"/>
    <property type="match status" value="1"/>
</dbReference>
<dbReference type="EMBL" id="BMYU01000004">
    <property type="protein sequence ID" value="GGX40326.1"/>
    <property type="molecule type" value="Genomic_DNA"/>
</dbReference>
<sequence>MPDTAGKQANPLKSRFKFQSNNAEFFMTTTNAQAPVELKAEDLPAYCPNPNMPLWSSHPKVFLDMSHGGKANCPYCGTQYQLAPGTVIKGH</sequence>
<gene>
    <name evidence="2" type="ORF">GCM10010946_18280</name>
</gene>
<reference evidence="3" key="1">
    <citation type="journal article" date="2019" name="Int. J. Syst. Evol. Microbiol.">
        <title>The Global Catalogue of Microorganisms (GCM) 10K type strain sequencing project: providing services to taxonomists for standard genome sequencing and annotation.</title>
        <authorList>
            <consortium name="The Broad Institute Genomics Platform"/>
            <consortium name="The Broad Institute Genome Sequencing Center for Infectious Disease"/>
            <person name="Wu L."/>
            <person name="Ma J."/>
        </authorList>
    </citation>
    <scope>NUCLEOTIDE SEQUENCE [LARGE SCALE GENOMIC DNA]</scope>
    <source>
        <strain evidence="3">KCTC 23917</strain>
    </source>
</reference>
<protein>
    <recommendedName>
        <fullName evidence="1">Zinc finger CHCC-type domain-containing protein</fullName>
    </recommendedName>
</protein>
<evidence type="ECO:0000259" key="1">
    <source>
        <dbReference type="Pfam" id="PF10276"/>
    </source>
</evidence>